<proteinExistence type="predicted"/>
<protein>
    <submittedName>
        <fullName evidence="3">(Mediterranean fruit fly) hypothetical protein</fullName>
    </submittedName>
</protein>
<name>A0A811VH80_CERCA</name>
<feature type="region of interest" description="Disordered" evidence="1">
    <location>
        <begin position="170"/>
        <end position="209"/>
    </location>
</feature>
<evidence type="ECO:0000256" key="2">
    <source>
        <dbReference type="SAM" id="Phobius"/>
    </source>
</evidence>
<evidence type="ECO:0000313" key="3">
    <source>
        <dbReference type="EMBL" id="CAD7014640.1"/>
    </source>
</evidence>
<dbReference type="Proteomes" id="UP000606786">
    <property type="component" value="Unassembled WGS sequence"/>
</dbReference>
<keyword evidence="2" id="KW-1133">Transmembrane helix</keyword>
<dbReference type="AlphaFoldDB" id="A0A811VH80"/>
<accession>A0A811VH80</accession>
<comment type="caution">
    <text evidence="3">The sequence shown here is derived from an EMBL/GenBank/DDBJ whole genome shotgun (WGS) entry which is preliminary data.</text>
</comment>
<evidence type="ECO:0000313" key="4">
    <source>
        <dbReference type="Proteomes" id="UP000606786"/>
    </source>
</evidence>
<keyword evidence="2" id="KW-0812">Transmembrane</keyword>
<sequence length="209" mass="22847">MYGNSCVGGGSKMDFTFGLITGAYAAFALIVFYIVYIIEVKLDLPGIINSHVGAPQTLAGQNSNQSNENVSPEVPEISQTRLRQMIELIIAETLRSPEIALNTHALSSRNGDVRQSGTTERYFEPRIYQELLATAVLNRIADKEGNFRQFSESTPDLSLSNINGNIDVQDRSISSTSSAEPRSDFSYTDTEQSPKVSKKFTSAGAPELI</sequence>
<evidence type="ECO:0000256" key="1">
    <source>
        <dbReference type="SAM" id="MobiDB-lite"/>
    </source>
</evidence>
<gene>
    <name evidence="3" type="ORF">CCAP1982_LOCUS22630</name>
</gene>
<keyword evidence="2" id="KW-0472">Membrane</keyword>
<keyword evidence="4" id="KW-1185">Reference proteome</keyword>
<feature type="compositionally biased region" description="Polar residues" evidence="1">
    <location>
        <begin position="170"/>
        <end position="195"/>
    </location>
</feature>
<reference evidence="3" key="1">
    <citation type="submission" date="2020-11" db="EMBL/GenBank/DDBJ databases">
        <authorList>
            <person name="Whitehead M."/>
        </authorList>
    </citation>
    <scope>NUCLEOTIDE SEQUENCE</scope>
    <source>
        <strain evidence="3">EGII</strain>
    </source>
</reference>
<organism evidence="3 4">
    <name type="scientific">Ceratitis capitata</name>
    <name type="common">Mediterranean fruit fly</name>
    <name type="synonym">Tephritis capitata</name>
    <dbReference type="NCBI Taxonomy" id="7213"/>
    <lineage>
        <taxon>Eukaryota</taxon>
        <taxon>Metazoa</taxon>
        <taxon>Ecdysozoa</taxon>
        <taxon>Arthropoda</taxon>
        <taxon>Hexapoda</taxon>
        <taxon>Insecta</taxon>
        <taxon>Pterygota</taxon>
        <taxon>Neoptera</taxon>
        <taxon>Endopterygota</taxon>
        <taxon>Diptera</taxon>
        <taxon>Brachycera</taxon>
        <taxon>Muscomorpha</taxon>
        <taxon>Tephritoidea</taxon>
        <taxon>Tephritidae</taxon>
        <taxon>Ceratitis</taxon>
        <taxon>Ceratitis</taxon>
    </lineage>
</organism>
<feature type="transmembrane region" description="Helical" evidence="2">
    <location>
        <begin position="15"/>
        <end position="38"/>
    </location>
</feature>
<dbReference type="EMBL" id="CAJHJT010000056">
    <property type="protein sequence ID" value="CAD7014640.1"/>
    <property type="molecule type" value="Genomic_DNA"/>
</dbReference>
<dbReference type="OrthoDB" id="10072397at2759"/>